<dbReference type="EMBL" id="GBXM01101988">
    <property type="protein sequence ID" value="JAH06589.1"/>
    <property type="molecule type" value="Transcribed_RNA"/>
</dbReference>
<evidence type="ECO:0000256" key="1">
    <source>
        <dbReference type="SAM" id="MobiDB-lite"/>
    </source>
</evidence>
<proteinExistence type="predicted"/>
<name>A0A0E9PPZ9_ANGAN</name>
<feature type="compositionally biased region" description="Polar residues" evidence="1">
    <location>
        <begin position="14"/>
        <end position="25"/>
    </location>
</feature>
<sequence>MQQLLPPQAPRPQETSLCRLQSCQS</sequence>
<organism evidence="2">
    <name type="scientific">Anguilla anguilla</name>
    <name type="common">European freshwater eel</name>
    <name type="synonym">Muraena anguilla</name>
    <dbReference type="NCBI Taxonomy" id="7936"/>
    <lineage>
        <taxon>Eukaryota</taxon>
        <taxon>Metazoa</taxon>
        <taxon>Chordata</taxon>
        <taxon>Craniata</taxon>
        <taxon>Vertebrata</taxon>
        <taxon>Euteleostomi</taxon>
        <taxon>Actinopterygii</taxon>
        <taxon>Neopterygii</taxon>
        <taxon>Teleostei</taxon>
        <taxon>Anguilliformes</taxon>
        <taxon>Anguillidae</taxon>
        <taxon>Anguilla</taxon>
    </lineage>
</organism>
<accession>A0A0E9PPZ9</accession>
<evidence type="ECO:0000313" key="2">
    <source>
        <dbReference type="EMBL" id="JAH06589.1"/>
    </source>
</evidence>
<reference evidence="2" key="1">
    <citation type="submission" date="2014-11" db="EMBL/GenBank/DDBJ databases">
        <authorList>
            <person name="Amaro Gonzalez C."/>
        </authorList>
    </citation>
    <scope>NUCLEOTIDE SEQUENCE</scope>
</reference>
<reference evidence="2" key="2">
    <citation type="journal article" date="2015" name="Fish Shellfish Immunol.">
        <title>Early steps in the European eel (Anguilla anguilla)-Vibrio vulnificus interaction in the gills: Role of the RtxA13 toxin.</title>
        <authorList>
            <person name="Callol A."/>
            <person name="Pajuelo D."/>
            <person name="Ebbesson L."/>
            <person name="Teles M."/>
            <person name="MacKenzie S."/>
            <person name="Amaro C."/>
        </authorList>
    </citation>
    <scope>NUCLEOTIDE SEQUENCE</scope>
</reference>
<protein>
    <submittedName>
        <fullName evidence="2">Uncharacterized protein</fullName>
    </submittedName>
</protein>
<dbReference type="AlphaFoldDB" id="A0A0E9PPZ9"/>
<feature type="region of interest" description="Disordered" evidence="1">
    <location>
        <begin position="1"/>
        <end position="25"/>
    </location>
</feature>